<dbReference type="FunFam" id="3.40.50.300:FF:000221">
    <property type="entry name" value="Multidrug ABC transporter ATP-binding protein"/>
    <property type="match status" value="1"/>
</dbReference>
<evidence type="ECO:0000256" key="6">
    <source>
        <dbReference type="ARBA" id="ARBA00022741"/>
    </source>
</evidence>
<feature type="transmembrane region" description="Helical" evidence="10">
    <location>
        <begin position="256"/>
        <end position="278"/>
    </location>
</feature>
<dbReference type="Gene3D" id="3.40.50.300">
    <property type="entry name" value="P-loop containing nucleotide triphosphate hydrolases"/>
    <property type="match status" value="1"/>
</dbReference>
<evidence type="ECO:0000256" key="9">
    <source>
        <dbReference type="ARBA" id="ARBA00023136"/>
    </source>
</evidence>
<reference evidence="13 14" key="1">
    <citation type="submission" date="2019-01" db="EMBL/GenBank/DDBJ databases">
        <authorList>
            <consortium name="Pathogen Informatics"/>
        </authorList>
    </citation>
    <scope>NUCLEOTIDE SEQUENCE [LARGE SCALE GENOMIC DNA]</scope>
    <source>
        <strain evidence="13 14">NCTC10179</strain>
    </source>
</reference>
<keyword evidence="6" id="KW-0547">Nucleotide-binding</keyword>
<dbReference type="InterPro" id="IPR036640">
    <property type="entry name" value="ABC1_TM_sf"/>
</dbReference>
<dbReference type="GO" id="GO:0016887">
    <property type="term" value="F:ATP hydrolysis activity"/>
    <property type="evidence" value="ECO:0007669"/>
    <property type="project" value="InterPro"/>
</dbReference>
<keyword evidence="3" id="KW-0813">Transport</keyword>
<evidence type="ECO:0000256" key="1">
    <source>
        <dbReference type="ARBA" id="ARBA00004651"/>
    </source>
</evidence>
<dbReference type="Pfam" id="PF00664">
    <property type="entry name" value="ABC_membrane"/>
    <property type="match status" value="1"/>
</dbReference>
<dbReference type="InterPro" id="IPR003439">
    <property type="entry name" value="ABC_transporter-like_ATP-bd"/>
</dbReference>
<proteinExistence type="inferred from homology"/>
<dbReference type="AlphaFoldDB" id="A0A449B7L4"/>
<feature type="transmembrane region" description="Helical" evidence="10">
    <location>
        <begin position="298"/>
        <end position="319"/>
    </location>
</feature>
<dbReference type="PANTHER" id="PTHR43394:SF1">
    <property type="entry name" value="ATP-BINDING CASSETTE SUB-FAMILY B MEMBER 10, MITOCHONDRIAL"/>
    <property type="match status" value="1"/>
</dbReference>
<evidence type="ECO:0000256" key="5">
    <source>
        <dbReference type="ARBA" id="ARBA00022692"/>
    </source>
</evidence>
<feature type="transmembrane region" description="Helical" evidence="10">
    <location>
        <begin position="72"/>
        <end position="96"/>
    </location>
</feature>
<dbReference type="SUPFAM" id="SSF90123">
    <property type="entry name" value="ABC transporter transmembrane region"/>
    <property type="match status" value="1"/>
</dbReference>
<keyword evidence="8 10" id="KW-1133">Transmembrane helix</keyword>
<evidence type="ECO:0000256" key="7">
    <source>
        <dbReference type="ARBA" id="ARBA00022840"/>
    </source>
</evidence>
<evidence type="ECO:0000256" key="3">
    <source>
        <dbReference type="ARBA" id="ARBA00022448"/>
    </source>
</evidence>
<comment type="similarity">
    <text evidence="2">Belongs to the ABC transporter superfamily.</text>
</comment>
<evidence type="ECO:0000313" key="14">
    <source>
        <dbReference type="Proteomes" id="UP000289497"/>
    </source>
</evidence>
<keyword evidence="7" id="KW-0067">ATP-binding</keyword>
<keyword evidence="9 10" id="KW-0472">Membrane</keyword>
<dbReference type="InterPro" id="IPR027417">
    <property type="entry name" value="P-loop_NTPase"/>
</dbReference>
<dbReference type="EC" id="3.6.3.-" evidence="13"/>
<evidence type="ECO:0000256" key="8">
    <source>
        <dbReference type="ARBA" id="ARBA00022989"/>
    </source>
</evidence>
<dbReference type="PROSITE" id="PS50929">
    <property type="entry name" value="ABC_TM1F"/>
    <property type="match status" value="1"/>
</dbReference>
<evidence type="ECO:0000256" key="4">
    <source>
        <dbReference type="ARBA" id="ARBA00022475"/>
    </source>
</evidence>
<evidence type="ECO:0000256" key="2">
    <source>
        <dbReference type="ARBA" id="ARBA00005417"/>
    </source>
</evidence>
<evidence type="ECO:0000259" key="12">
    <source>
        <dbReference type="PROSITE" id="PS50929"/>
    </source>
</evidence>
<dbReference type="Pfam" id="PF00005">
    <property type="entry name" value="ABC_tran"/>
    <property type="match status" value="1"/>
</dbReference>
<evidence type="ECO:0000313" key="13">
    <source>
        <dbReference type="EMBL" id="VEU76575.1"/>
    </source>
</evidence>
<dbReference type="InterPro" id="IPR011527">
    <property type="entry name" value="ABC1_TM_dom"/>
</dbReference>
<comment type="subcellular location">
    <subcellularLocation>
        <location evidence="1">Cell membrane</location>
        <topology evidence="1">Multi-pass membrane protein</topology>
    </subcellularLocation>
</comment>
<dbReference type="EMBL" id="LR215039">
    <property type="protein sequence ID" value="VEU76575.1"/>
    <property type="molecule type" value="Genomic_DNA"/>
</dbReference>
<feature type="transmembrane region" description="Helical" evidence="10">
    <location>
        <begin position="153"/>
        <end position="171"/>
    </location>
</feature>
<evidence type="ECO:0000259" key="11">
    <source>
        <dbReference type="PROSITE" id="PS50893"/>
    </source>
</evidence>
<keyword evidence="5 10" id="KW-0812">Transmembrane</keyword>
<feature type="transmembrane region" description="Helical" evidence="10">
    <location>
        <begin position="177"/>
        <end position="195"/>
    </location>
</feature>
<dbReference type="GO" id="GO:0005886">
    <property type="term" value="C:plasma membrane"/>
    <property type="evidence" value="ECO:0007669"/>
    <property type="project" value="UniProtKB-SubCell"/>
</dbReference>
<dbReference type="OrthoDB" id="383768at2"/>
<dbReference type="GO" id="GO:0015421">
    <property type="term" value="F:ABC-type oligopeptide transporter activity"/>
    <property type="evidence" value="ECO:0007669"/>
    <property type="project" value="TreeGrafter"/>
</dbReference>
<feature type="transmembrane region" description="Helical" evidence="10">
    <location>
        <begin position="21"/>
        <end position="48"/>
    </location>
</feature>
<evidence type="ECO:0000256" key="10">
    <source>
        <dbReference type="SAM" id="Phobius"/>
    </source>
</evidence>
<dbReference type="InterPro" id="IPR003593">
    <property type="entry name" value="AAA+_ATPase"/>
</dbReference>
<dbReference type="SUPFAM" id="SSF52540">
    <property type="entry name" value="P-loop containing nucleoside triphosphate hydrolases"/>
    <property type="match status" value="1"/>
</dbReference>
<dbReference type="InterPro" id="IPR039421">
    <property type="entry name" value="Type_1_exporter"/>
</dbReference>
<keyword evidence="4" id="KW-1003">Cell membrane</keyword>
<dbReference type="PROSITE" id="PS00211">
    <property type="entry name" value="ABC_TRANSPORTER_1"/>
    <property type="match status" value="1"/>
</dbReference>
<dbReference type="Proteomes" id="UP000289497">
    <property type="component" value="Chromosome"/>
</dbReference>
<keyword evidence="13" id="KW-0378">Hydrolase</keyword>
<dbReference type="InterPro" id="IPR017871">
    <property type="entry name" value="ABC_transporter-like_CS"/>
</dbReference>
<feature type="domain" description="ABC transporter" evidence="11">
    <location>
        <begin position="351"/>
        <end position="586"/>
    </location>
</feature>
<dbReference type="RefSeq" id="WP_051616998.1">
    <property type="nucleotide sequence ID" value="NZ_LR215039.1"/>
</dbReference>
<dbReference type="GO" id="GO:0005524">
    <property type="term" value="F:ATP binding"/>
    <property type="evidence" value="ECO:0007669"/>
    <property type="project" value="UniProtKB-KW"/>
</dbReference>
<dbReference type="CDD" id="cd18548">
    <property type="entry name" value="ABC_6TM_Tm287_like"/>
    <property type="match status" value="1"/>
</dbReference>
<dbReference type="SMART" id="SM00382">
    <property type="entry name" value="AAA"/>
    <property type="match status" value="1"/>
</dbReference>
<dbReference type="KEGG" id="mcou:NCTC10179_00775"/>
<accession>A0A449B7L4</accession>
<dbReference type="PROSITE" id="PS50893">
    <property type="entry name" value="ABC_TRANSPORTER_2"/>
    <property type="match status" value="1"/>
</dbReference>
<keyword evidence="14" id="KW-1185">Reference proteome</keyword>
<name>A0A449B7L4_9BACT</name>
<protein>
    <submittedName>
        <fullName evidence="13">ABC-type multidrug/protein/lipid transport system ATPase component</fullName>
        <ecNumber evidence="13">3.6.3.-</ecNumber>
    </submittedName>
</protein>
<gene>
    <name evidence="13" type="primary">mldB1_2</name>
    <name evidence="13" type="ORF">NCTC10179_00775</name>
</gene>
<feature type="domain" description="ABC transmembrane type-1" evidence="12">
    <location>
        <begin position="24"/>
        <end position="315"/>
    </location>
</feature>
<organism evidence="13 14">
    <name type="scientific">Mycoplasmopsis columboralis</name>
    <dbReference type="NCBI Taxonomy" id="171282"/>
    <lineage>
        <taxon>Bacteria</taxon>
        <taxon>Bacillati</taxon>
        <taxon>Mycoplasmatota</taxon>
        <taxon>Mycoplasmoidales</taxon>
        <taxon>Metamycoplasmataceae</taxon>
        <taxon>Mycoplasmopsis</taxon>
    </lineage>
</organism>
<dbReference type="Gene3D" id="1.20.1560.10">
    <property type="entry name" value="ABC transporter type 1, transmembrane domain"/>
    <property type="match status" value="1"/>
</dbReference>
<dbReference type="PANTHER" id="PTHR43394">
    <property type="entry name" value="ATP-DEPENDENT PERMEASE MDL1, MITOCHONDRIAL"/>
    <property type="match status" value="1"/>
</dbReference>
<sequence>MIDFENLKKHIFWKLTKGYRPWIVISVFMVILETVSNVILPLLIGFMVDKGLQVKVVDSLGTISYTTNLDQVIFYGSLLIVFAITGLVLGVIGGIASAKASAGIGKNIRSAVYFKASKFAFENIDKYSVATLINRMGNDVANIVNAFNQMVRLPIRATFMFILALVFSISLSPQLSLMFLVILPLLVIFFALIWWKTYPIFKKTFVIYDDFNQKVQENLQGMRTIKSYVTEKSEANIIAEKIQKLTKINIYAEHGIILGGPAFSIVIFSAILFLGGYGTHLILDGTVTTGAILSFSSYVWQTSIAVTMFVGVIGSTVIAGPSAKRIFEIIKETPAIDENSSGITEVENGSITFKNVSLKYPSNKGNSLNNLTFNVPAGSTLGVVGRTGSGKSSLVALIARLYDVTEGEVLVAGVNVKKYNLHSLRDAVAVVLQKNNLFSGTIRENMQWGNEHASDEQIYQALANAGILEFVLSLEKKLDTQVEQGGTNFSGGQKQRLCIARALLKNPKILVLDDSTSAVDTKTEKIIQNALNTQIQECTKVIIAQRISSVINADHIIVVDQGEIVAQGTHEQLIENNEFYNSIYQAQLNAGGINEN</sequence>